<name>A0A8J2KNX2_9HEXA</name>
<dbReference type="AlphaFoldDB" id="A0A8J2KNX2"/>
<dbReference type="EMBL" id="CAJVCH010371904">
    <property type="protein sequence ID" value="CAG7816512.1"/>
    <property type="molecule type" value="Genomic_DNA"/>
</dbReference>
<gene>
    <name evidence="2" type="ORF">AFUS01_LOCUS27129</name>
</gene>
<dbReference type="Proteomes" id="UP000708208">
    <property type="component" value="Unassembled WGS sequence"/>
</dbReference>
<keyword evidence="1" id="KW-0812">Transmembrane</keyword>
<sequence>MLYPNQNARILDTIDHHLISSTVNKVSELIPEVIHTQIATTRTLVESSVQEIFKEDNVVLLFAFISVTIPVIYLFCKLYCPSQREKKRSAHFH</sequence>
<comment type="caution">
    <text evidence="2">The sequence shown here is derived from an EMBL/GenBank/DDBJ whole genome shotgun (WGS) entry which is preliminary data.</text>
</comment>
<feature type="transmembrane region" description="Helical" evidence="1">
    <location>
        <begin position="58"/>
        <end position="80"/>
    </location>
</feature>
<accession>A0A8J2KNX2</accession>
<organism evidence="2 3">
    <name type="scientific">Allacma fusca</name>
    <dbReference type="NCBI Taxonomy" id="39272"/>
    <lineage>
        <taxon>Eukaryota</taxon>
        <taxon>Metazoa</taxon>
        <taxon>Ecdysozoa</taxon>
        <taxon>Arthropoda</taxon>
        <taxon>Hexapoda</taxon>
        <taxon>Collembola</taxon>
        <taxon>Symphypleona</taxon>
        <taxon>Sminthuridae</taxon>
        <taxon>Allacma</taxon>
    </lineage>
</organism>
<feature type="non-terminal residue" evidence="2">
    <location>
        <position position="1"/>
    </location>
</feature>
<proteinExistence type="predicted"/>
<evidence type="ECO:0000313" key="3">
    <source>
        <dbReference type="Proteomes" id="UP000708208"/>
    </source>
</evidence>
<keyword evidence="1" id="KW-0472">Membrane</keyword>
<evidence type="ECO:0000313" key="2">
    <source>
        <dbReference type="EMBL" id="CAG7816512.1"/>
    </source>
</evidence>
<reference evidence="2" key="1">
    <citation type="submission" date="2021-06" db="EMBL/GenBank/DDBJ databases">
        <authorList>
            <person name="Hodson N. C."/>
            <person name="Mongue J. A."/>
            <person name="Jaron S. K."/>
        </authorList>
    </citation>
    <scope>NUCLEOTIDE SEQUENCE</scope>
</reference>
<evidence type="ECO:0000256" key="1">
    <source>
        <dbReference type="SAM" id="Phobius"/>
    </source>
</evidence>
<keyword evidence="1" id="KW-1133">Transmembrane helix</keyword>
<keyword evidence="3" id="KW-1185">Reference proteome</keyword>
<protein>
    <submittedName>
        <fullName evidence="2">Uncharacterized protein</fullName>
    </submittedName>
</protein>